<dbReference type="OrthoDB" id="10347192at2759"/>
<sequence length="406" mass="45961">MFNSKPDHGYCKDDQDDPIPQHDQSLDANEEQDVFVTSLLQAICECDVTRPSIESHPPYTRIPVCNNETLVEYARSLVAEKDRERYSLASIQRTILSDRGSQNDPIVIPSPPSVEPSHAIETHQEAQTVSSIGQSQVGNDTLEDSPIFFDSASDPEYGYLAPEYRVTFADLGLSSASFTSFNELYYYRMAKFFGDDELAEVIHNKEHMEIFPPYERLVDGFDRSRWQECKQPILEDIVHSKFWRCSPPRTPEENILQKLLNTGDKNLFYSVPDDCMLGIWATAPIPEEEVQHANALGRALMTVRTKAKEWLGNPTFFDTTSATLSDPLEAALLCSLRRGYITWNPVSRTLIAVPTEAVPNVQGMTSKSECRKRRTDQAESANEALRYHPHMGLGPIVCRLRDFYVA</sequence>
<dbReference type="InterPro" id="IPR037238">
    <property type="entry name" value="YbiA-like_sf"/>
</dbReference>
<accession>A0A8H7WCM3</accession>
<evidence type="ECO:0000313" key="4">
    <source>
        <dbReference type="Proteomes" id="UP000664132"/>
    </source>
</evidence>
<feature type="domain" description="NADAR" evidence="2">
    <location>
        <begin position="148"/>
        <end position="306"/>
    </location>
</feature>
<proteinExistence type="predicted"/>
<dbReference type="CDD" id="cd15457">
    <property type="entry name" value="NADAR"/>
    <property type="match status" value="1"/>
</dbReference>
<dbReference type="Proteomes" id="UP000664132">
    <property type="component" value="Unassembled WGS sequence"/>
</dbReference>
<organism evidence="3 4">
    <name type="scientific">Cadophora malorum</name>
    <dbReference type="NCBI Taxonomy" id="108018"/>
    <lineage>
        <taxon>Eukaryota</taxon>
        <taxon>Fungi</taxon>
        <taxon>Dikarya</taxon>
        <taxon>Ascomycota</taxon>
        <taxon>Pezizomycotina</taxon>
        <taxon>Leotiomycetes</taxon>
        <taxon>Helotiales</taxon>
        <taxon>Ploettnerulaceae</taxon>
        <taxon>Cadophora</taxon>
    </lineage>
</organism>
<dbReference type="Pfam" id="PF08719">
    <property type="entry name" value="NADAR"/>
    <property type="match status" value="1"/>
</dbReference>
<reference evidence="3" key="1">
    <citation type="submission" date="2021-02" db="EMBL/GenBank/DDBJ databases">
        <title>Genome sequence Cadophora malorum strain M34.</title>
        <authorList>
            <person name="Stefanovic E."/>
            <person name="Vu D."/>
            <person name="Scully C."/>
            <person name="Dijksterhuis J."/>
            <person name="Roader J."/>
            <person name="Houbraken J."/>
        </authorList>
    </citation>
    <scope>NUCLEOTIDE SEQUENCE</scope>
    <source>
        <strain evidence="3">M34</strain>
    </source>
</reference>
<dbReference type="AlphaFoldDB" id="A0A8H7WCM3"/>
<name>A0A8H7WCM3_9HELO</name>
<evidence type="ECO:0000259" key="2">
    <source>
        <dbReference type="Pfam" id="PF08719"/>
    </source>
</evidence>
<evidence type="ECO:0000313" key="3">
    <source>
        <dbReference type="EMBL" id="KAG4422328.1"/>
    </source>
</evidence>
<dbReference type="Gene3D" id="1.10.357.40">
    <property type="entry name" value="YbiA-like"/>
    <property type="match status" value="1"/>
</dbReference>
<feature type="region of interest" description="Disordered" evidence="1">
    <location>
        <begin position="1"/>
        <end position="24"/>
    </location>
</feature>
<comment type="caution">
    <text evidence="3">The sequence shown here is derived from an EMBL/GenBank/DDBJ whole genome shotgun (WGS) entry which is preliminary data.</text>
</comment>
<feature type="compositionally biased region" description="Basic and acidic residues" evidence="1">
    <location>
        <begin position="1"/>
        <end position="13"/>
    </location>
</feature>
<keyword evidence="4" id="KW-1185">Reference proteome</keyword>
<protein>
    <recommendedName>
        <fullName evidence="2">NADAR domain-containing protein</fullName>
    </recommendedName>
</protein>
<dbReference type="EMBL" id="JAFJYH010000050">
    <property type="protein sequence ID" value="KAG4422328.1"/>
    <property type="molecule type" value="Genomic_DNA"/>
</dbReference>
<evidence type="ECO:0000256" key="1">
    <source>
        <dbReference type="SAM" id="MobiDB-lite"/>
    </source>
</evidence>
<dbReference type="SUPFAM" id="SSF143990">
    <property type="entry name" value="YbiA-like"/>
    <property type="match status" value="1"/>
</dbReference>
<gene>
    <name evidence="3" type="ORF">IFR04_004480</name>
</gene>
<dbReference type="InterPro" id="IPR012816">
    <property type="entry name" value="NADAR"/>
</dbReference>